<dbReference type="EMBL" id="MU129010">
    <property type="protein sequence ID" value="KAF9510781.1"/>
    <property type="molecule type" value="Genomic_DNA"/>
</dbReference>
<feature type="compositionally biased region" description="Basic residues" evidence="7">
    <location>
        <begin position="172"/>
        <end position="184"/>
    </location>
</feature>
<evidence type="ECO:0000256" key="3">
    <source>
        <dbReference type="ARBA" id="ARBA00022692"/>
    </source>
</evidence>
<evidence type="ECO:0000256" key="5">
    <source>
        <dbReference type="ARBA" id="ARBA00023136"/>
    </source>
</evidence>
<evidence type="ECO:0008006" key="13">
    <source>
        <dbReference type="Google" id="ProtNLM"/>
    </source>
</evidence>
<evidence type="ECO:0000259" key="10">
    <source>
        <dbReference type="Pfam" id="PF12949"/>
    </source>
</evidence>
<dbReference type="GO" id="GO:0003682">
    <property type="term" value="F:chromatin binding"/>
    <property type="evidence" value="ECO:0007669"/>
    <property type="project" value="InterPro"/>
</dbReference>
<keyword evidence="5 8" id="KW-0472">Membrane</keyword>
<dbReference type="GO" id="GO:0005637">
    <property type="term" value="C:nuclear inner membrane"/>
    <property type="evidence" value="ECO:0007669"/>
    <property type="project" value="UniProtKB-SubCell"/>
</dbReference>
<evidence type="ECO:0000256" key="6">
    <source>
        <dbReference type="ARBA" id="ARBA00023242"/>
    </source>
</evidence>
<feature type="compositionally biased region" description="Pro residues" evidence="7">
    <location>
        <begin position="236"/>
        <end position="246"/>
    </location>
</feature>
<feature type="compositionally biased region" description="Low complexity" evidence="7">
    <location>
        <begin position="129"/>
        <end position="147"/>
    </location>
</feature>
<feature type="domain" description="Man1/Src1-like C-terminal" evidence="9">
    <location>
        <begin position="309"/>
        <end position="677"/>
    </location>
</feature>
<comment type="subcellular location">
    <subcellularLocation>
        <location evidence="1">Nucleus inner membrane</location>
    </subcellularLocation>
</comment>
<evidence type="ECO:0000259" key="9">
    <source>
        <dbReference type="Pfam" id="PF09402"/>
    </source>
</evidence>
<feature type="domain" description="HeH/LEM" evidence="10">
    <location>
        <begin position="21"/>
        <end position="55"/>
    </location>
</feature>
<evidence type="ECO:0000256" key="2">
    <source>
        <dbReference type="ARBA" id="ARBA00022553"/>
    </source>
</evidence>
<dbReference type="Gene3D" id="1.10.10.1180">
    <property type="entry name" value="MAN1, winged-helix domain"/>
    <property type="match status" value="1"/>
</dbReference>
<evidence type="ECO:0000313" key="11">
    <source>
        <dbReference type="EMBL" id="KAF9510781.1"/>
    </source>
</evidence>
<keyword evidence="2" id="KW-0597">Phosphoprotein</keyword>
<evidence type="ECO:0000256" key="4">
    <source>
        <dbReference type="ARBA" id="ARBA00022989"/>
    </source>
</evidence>
<dbReference type="PANTHER" id="PTHR47808:SF2">
    <property type="entry name" value="LEM DOMAIN-CONTAINING PROTEIN 2"/>
    <property type="match status" value="1"/>
</dbReference>
<dbReference type="InterPro" id="IPR025856">
    <property type="entry name" value="HeH/LEM_domain"/>
</dbReference>
<sequence length="698" mass="76932">MAPSTAEVIASARYLDDDFDPRSLTIPHLNGILSHHGVRFPSNAKKAVLVNLFEDKIVGNLDELRRERNFIDGSVPSDRGITDGLTGEQVGTPDPISEPRRSARARRSPKQPSTGPSSPAPAPKRRIASTEASPAASTSRTTRAARAQPSNVVRESELEDKSEDDEVQSRARGMRKGKGTRSRQPRVSTGDDSGWEDNNVFQSGPDDTPPAKSPGTRPQTELASPTIPARRRRPRAPSPSPSPEPPITEDGTLEEGPNSSAHDEENEELDDQGSLSISRSQHNQLVVSPRPKLSRVLPWIFKLTFLLPFAVMGACVVHYKITSSSIGYCDAGSNSNEHLRLLREKRGVAREYDTQWAEGGLVEHAFGSVDRMLSPLWNLFPPDACTPCPARATCHHHQARCNDALIPLPHTIVDVSGLAWLFNGLPGIGPVAIPITCVEDRARLQKIGYVAKAIEDWLAKNKGVQMCLSGGRKPGGSDAKAWGVLLKTVKTRALASSKLRRGIPPGQFDQIFDEAISELNRNSLIIIETDPSGVQRVAAMRSEMDFSCKLKVTWYAIWRAGQMYIYGLIVLAVAGAMVRFRITARRLEGHRVAALVQTALDTLRTREMQHHTDPVQTPQPYLSPIHLRDLILRDEHSPSVRRRVWDEVESIVEGNANVRANVEELNGDETRVWRWVGTVGDVTISPARRVRWTPNGPE</sequence>
<dbReference type="Pfam" id="PF12949">
    <property type="entry name" value="HeH"/>
    <property type="match status" value="1"/>
</dbReference>
<keyword evidence="4 8" id="KW-1133">Transmembrane helix</keyword>
<dbReference type="PANTHER" id="PTHR47808">
    <property type="entry name" value="INNER NUCLEAR MEMBRANE PROTEIN HEH2-RELATED"/>
    <property type="match status" value="1"/>
</dbReference>
<evidence type="ECO:0000313" key="12">
    <source>
        <dbReference type="Proteomes" id="UP000886523"/>
    </source>
</evidence>
<dbReference type="InterPro" id="IPR041885">
    <property type="entry name" value="MAN1_winged_helix_dom"/>
</dbReference>
<feature type="region of interest" description="Disordered" evidence="7">
    <location>
        <begin position="72"/>
        <end position="275"/>
    </location>
</feature>
<keyword evidence="3 8" id="KW-0812">Transmembrane</keyword>
<dbReference type="GO" id="GO:0005783">
    <property type="term" value="C:endoplasmic reticulum"/>
    <property type="evidence" value="ECO:0007669"/>
    <property type="project" value="TreeGrafter"/>
</dbReference>
<dbReference type="InterPro" id="IPR018996">
    <property type="entry name" value="Man1/Src1-like_C"/>
</dbReference>
<dbReference type="AlphaFoldDB" id="A0A9P6ATX0"/>
<dbReference type="CDD" id="cd12935">
    <property type="entry name" value="LEM_like"/>
    <property type="match status" value="1"/>
</dbReference>
<evidence type="ECO:0000256" key="8">
    <source>
        <dbReference type="SAM" id="Phobius"/>
    </source>
</evidence>
<name>A0A9P6ATX0_9AGAM</name>
<dbReference type="Pfam" id="PF09402">
    <property type="entry name" value="MSC"/>
    <property type="match status" value="1"/>
</dbReference>
<proteinExistence type="predicted"/>
<feature type="transmembrane region" description="Helical" evidence="8">
    <location>
        <begin position="563"/>
        <end position="582"/>
    </location>
</feature>
<protein>
    <recommendedName>
        <fullName evidence="13">Man1/Src1 C-terminal domain-containing protein</fullName>
    </recommendedName>
</protein>
<gene>
    <name evidence="11" type="ORF">BS47DRAFT_1319473</name>
</gene>
<feature type="compositionally biased region" description="Acidic residues" evidence="7">
    <location>
        <begin position="157"/>
        <end position="166"/>
    </location>
</feature>
<dbReference type="Proteomes" id="UP000886523">
    <property type="component" value="Unassembled WGS sequence"/>
</dbReference>
<accession>A0A9P6ATX0</accession>
<evidence type="ECO:0000256" key="7">
    <source>
        <dbReference type="SAM" id="MobiDB-lite"/>
    </source>
</evidence>
<organism evidence="11 12">
    <name type="scientific">Hydnum rufescens UP504</name>
    <dbReference type="NCBI Taxonomy" id="1448309"/>
    <lineage>
        <taxon>Eukaryota</taxon>
        <taxon>Fungi</taxon>
        <taxon>Dikarya</taxon>
        <taxon>Basidiomycota</taxon>
        <taxon>Agaricomycotina</taxon>
        <taxon>Agaricomycetes</taxon>
        <taxon>Cantharellales</taxon>
        <taxon>Hydnaceae</taxon>
        <taxon>Hydnum</taxon>
    </lineage>
</organism>
<dbReference type="GO" id="GO:0071763">
    <property type="term" value="P:nuclear membrane organization"/>
    <property type="evidence" value="ECO:0007669"/>
    <property type="project" value="TreeGrafter"/>
</dbReference>
<dbReference type="GO" id="GO:0034399">
    <property type="term" value="C:nuclear periphery"/>
    <property type="evidence" value="ECO:0007669"/>
    <property type="project" value="TreeGrafter"/>
</dbReference>
<keyword evidence="12" id="KW-1185">Reference proteome</keyword>
<reference evidence="11" key="1">
    <citation type="journal article" date="2020" name="Nat. Commun.">
        <title>Large-scale genome sequencing of mycorrhizal fungi provides insights into the early evolution of symbiotic traits.</title>
        <authorList>
            <person name="Miyauchi S."/>
            <person name="Kiss E."/>
            <person name="Kuo A."/>
            <person name="Drula E."/>
            <person name="Kohler A."/>
            <person name="Sanchez-Garcia M."/>
            <person name="Morin E."/>
            <person name="Andreopoulos B."/>
            <person name="Barry K.W."/>
            <person name="Bonito G."/>
            <person name="Buee M."/>
            <person name="Carver A."/>
            <person name="Chen C."/>
            <person name="Cichocki N."/>
            <person name="Clum A."/>
            <person name="Culley D."/>
            <person name="Crous P.W."/>
            <person name="Fauchery L."/>
            <person name="Girlanda M."/>
            <person name="Hayes R.D."/>
            <person name="Keri Z."/>
            <person name="LaButti K."/>
            <person name="Lipzen A."/>
            <person name="Lombard V."/>
            <person name="Magnuson J."/>
            <person name="Maillard F."/>
            <person name="Murat C."/>
            <person name="Nolan M."/>
            <person name="Ohm R.A."/>
            <person name="Pangilinan J."/>
            <person name="Pereira M.F."/>
            <person name="Perotto S."/>
            <person name="Peter M."/>
            <person name="Pfister S."/>
            <person name="Riley R."/>
            <person name="Sitrit Y."/>
            <person name="Stielow J.B."/>
            <person name="Szollosi G."/>
            <person name="Zifcakova L."/>
            <person name="Stursova M."/>
            <person name="Spatafora J.W."/>
            <person name="Tedersoo L."/>
            <person name="Vaario L.M."/>
            <person name="Yamada A."/>
            <person name="Yan M."/>
            <person name="Wang P."/>
            <person name="Xu J."/>
            <person name="Bruns T."/>
            <person name="Baldrian P."/>
            <person name="Vilgalys R."/>
            <person name="Dunand C."/>
            <person name="Henrissat B."/>
            <person name="Grigoriev I.V."/>
            <person name="Hibbett D."/>
            <person name="Nagy L.G."/>
            <person name="Martin F.M."/>
        </authorList>
    </citation>
    <scope>NUCLEOTIDE SEQUENCE</scope>
    <source>
        <strain evidence="11">UP504</strain>
    </source>
</reference>
<dbReference type="InterPro" id="IPR044780">
    <property type="entry name" value="Heh2/Src1"/>
</dbReference>
<comment type="caution">
    <text evidence="11">The sequence shown here is derived from an EMBL/GenBank/DDBJ whole genome shotgun (WGS) entry which is preliminary data.</text>
</comment>
<evidence type="ECO:0000256" key="1">
    <source>
        <dbReference type="ARBA" id="ARBA00004540"/>
    </source>
</evidence>
<keyword evidence="6" id="KW-0539">Nucleus</keyword>
<dbReference type="OrthoDB" id="5376590at2759"/>